<proteinExistence type="inferred from homology"/>
<dbReference type="InterPro" id="IPR011990">
    <property type="entry name" value="TPR-like_helical_dom_sf"/>
</dbReference>
<name>A0A940DRM1_9BACT</name>
<dbReference type="PROSITE" id="PS51257">
    <property type="entry name" value="PROKAR_LIPOPROTEIN"/>
    <property type="match status" value="1"/>
</dbReference>
<dbReference type="AlphaFoldDB" id="A0A940DRM1"/>
<evidence type="ECO:0000313" key="9">
    <source>
        <dbReference type="Proteomes" id="UP000725002"/>
    </source>
</evidence>
<keyword evidence="3" id="KW-0732">Signal</keyword>
<evidence type="ECO:0000256" key="2">
    <source>
        <dbReference type="ARBA" id="ARBA00006275"/>
    </source>
</evidence>
<evidence type="ECO:0000313" key="8">
    <source>
        <dbReference type="EMBL" id="MBO8483510.1"/>
    </source>
</evidence>
<dbReference type="Pfam" id="PF14322">
    <property type="entry name" value="SusD-like_3"/>
    <property type="match status" value="1"/>
</dbReference>
<organism evidence="8 9">
    <name type="scientific">Candidatus Cryptobacteroides avicola</name>
    <dbReference type="NCBI Taxonomy" id="2840757"/>
    <lineage>
        <taxon>Bacteria</taxon>
        <taxon>Pseudomonadati</taxon>
        <taxon>Bacteroidota</taxon>
        <taxon>Bacteroidia</taxon>
        <taxon>Bacteroidales</taxon>
        <taxon>Candidatus Cryptobacteroides</taxon>
    </lineage>
</organism>
<evidence type="ECO:0000256" key="5">
    <source>
        <dbReference type="ARBA" id="ARBA00023237"/>
    </source>
</evidence>
<gene>
    <name evidence="8" type="ORF">IAB75_05290</name>
</gene>
<dbReference type="InterPro" id="IPR012944">
    <property type="entry name" value="SusD_RagB_dom"/>
</dbReference>
<dbReference type="EMBL" id="JADILV010000036">
    <property type="protein sequence ID" value="MBO8483510.1"/>
    <property type="molecule type" value="Genomic_DNA"/>
</dbReference>
<evidence type="ECO:0000259" key="6">
    <source>
        <dbReference type="Pfam" id="PF07980"/>
    </source>
</evidence>
<dbReference type="Gene3D" id="1.25.40.390">
    <property type="match status" value="1"/>
</dbReference>
<reference evidence="8" key="2">
    <citation type="journal article" date="2021" name="PeerJ">
        <title>Extensive microbial diversity within the chicken gut microbiome revealed by metagenomics and culture.</title>
        <authorList>
            <person name="Gilroy R."/>
            <person name="Ravi A."/>
            <person name="Getino M."/>
            <person name="Pursley I."/>
            <person name="Horton D.L."/>
            <person name="Alikhan N.F."/>
            <person name="Baker D."/>
            <person name="Gharbi K."/>
            <person name="Hall N."/>
            <person name="Watson M."/>
            <person name="Adriaenssens E.M."/>
            <person name="Foster-Nyarko E."/>
            <person name="Jarju S."/>
            <person name="Secka A."/>
            <person name="Antonio M."/>
            <person name="Oren A."/>
            <person name="Chaudhuri R.R."/>
            <person name="La Ragione R."/>
            <person name="Hildebrand F."/>
            <person name="Pallen M.J."/>
        </authorList>
    </citation>
    <scope>NUCLEOTIDE SEQUENCE</scope>
    <source>
        <strain evidence="8">G3-8215</strain>
    </source>
</reference>
<feature type="domain" description="RagB/SusD" evidence="6">
    <location>
        <begin position="332"/>
        <end position="594"/>
    </location>
</feature>
<dbReference type="Pfam" id="PF07980">
    <property type="entry name" value="SusD_RagB"/>
    <property type="match status" value="1"/>
</dbReference>
<evidence type="ECO:0000259" key="7">
    <source>
        <dbReference type="Pfam" id="PF14322"/>
    </source>
</evidence>
<feature type="domain" description="SusD-like N-terminal" evidence="7">
    <location>
        <begin position="61"/>
        <end position="241"/>
    </location>
</feature>
<sequence>MKHIKIFILICAFGTAASCDMLEPKLTNEWSDETVWTNPDMAEAVLTQVYSDLMMTPDHYDGNFLDAATDNALTRSYGSSVYRAGTGAFSRATNPIGNWSGMYDKIQSINLFLEKGLTDDVVYNRVSEATDKSIKTRLEGEAYFLRAWCGFQLLQMYGGRTDDGQVLGYVLTDHFIGEKEEADPLKFERAGYQECVEAIVKDCELAFERLPLVYEGDDVVTGSTMIGRASGLAADALKSKVLLYAASPAYQSPSVIQINGIGDFDVLDEGAYLSGWERAALFANQVLADEGISYTFTPMSADDIADAGSTLPADFIFRTYMGQVSGMESRHFPPYYLGNAQTIPSENLAEAYPAKNGYPITDPLSGYDEDDPYAVERDNRFDMTFYYQGKKFGAYDSTIDVSEGGKDSESFHLYASRSGYYLSKFLSTKNNEMLDPLVPKTSVHYNPMLRKTEVWLNYAEAANEAWGPMGKGEGCMYSAYDVIRIVREQSGGITDVTYLDQVASEGKAAFRALIQNERRLEFAFEDHRFWDLRRNLLPINTMVKGMKVTRTDGGFEYEVIDLEERPFDQIRYYYMPLPNDELLKNPNLKNNMGWD</sequence>
<dbReference type="GO" id="GO:0009279">
    <property type="term" value="C:cell outer membrane"/>
    <property type="evidence" value="ECO:0007669"/>
    <property type="project" value="UniProtKB-SubCell"/>
</dbReference>
<evidence type="ECO:0000256" key="1">
    <source>
        <dbReference type="ARBA" id="ARBA00004442"/>
    </source>
</evidence>
<reference evidence="8" key="1">
    <citation type="submission" date="2020-10" db="EMBL/GenBank/DDBJ databases">
        <authorList>
            <person name="Gilroy R."/>
        </authorList>
    </citation>
    <scope>NUCLEOTIDE SEQUENCE</scope>
    <source>
        <strain evidence="8">G3-8215</strain>
    </source>
</reference>
<evidence type="ECO:0000256" key="3">
    <source>
        <dbReference type="ARBA" id="ARBA00022729"/>
    </source>
</evidence>
<protein>
    <submittedName>
        <fullName evidence="8">RagB/SusD family nutrient uptake outer membrane protein</fullName>
    </submittedName>
</protein>
<keyword evidence="5" id="KW-0998">Cell outer membrane</keyword>
<evidence type="ECO:0000256" key="4">
    <source>
        <dbReference type="ARBA" id="ARBA00023136"/>
    </source>
</evidence>
<comment type="subcellular location">
    <subcellularLocation>
        <location evidence="1">Cell outer membrane</location>
    </subcellularLocation>
</comment>
<keyword evidence="4" id="KW-0472">Membrane</keyword>
<dbReference type="InterPro" id="IPR033985">
    <property type="entry name" value="SusD-like_N"/>
</dbReference>
<comment type="similarity">
    <text evidence="2">Belongs to the SusD family.</text>
</comment>
<accession>A0A940DRM1</accession>
<dbReference type="SUPFAM" id="SSF48452">
    <property type="entry name" value="TPR-like"/>
    <property type="match status" value="1"/>
</dbReference>
<dbReference type="Proteomes" id="UP000725002">
    <property type="component" value="Unassembled WGS sequence"/>
</dbReference>
<comment type="caution">
    <text evidence="8">The sequence shown here is derived from an EMBL/GenBank/DDBJ whole genome shotgun (WGS) entry which is preliminary data.</text>
</comment>